<feature type="binding site" evidence="2">
    <location>
        <position position="265"/>
    </location>
    <ligand>
        <name>Zn(2+)</name>
        <dbReference type="ChEBI" id="CHEBI:29105"/>
        <note>catalytic</note>
    </ligand>
</feature>
<keyword evidence="1 2" id="KW-0479">Metal-binding</keyword>
<feature type="binding site" evidence="2">
    <location>
        <position position="261"/>
    </location>
    <ligand>
        <name>Zn(2+)</name>
        <dbReference type="ChEBI" id="CHEBI:29105"/>
        <note>catalytic</note>
    </ligand>
</feature>
<feature type="binding site" evidence="2">
    <location>
        <position position="291"/>
    </location>
    <ligand>
        <name>Zn(2+)</name>
        <dbReference type="ChEBI" id="CHEBI:29105"/>
        <note>catalytic</note>
    </ligand>
</feature>
<evidence type="ECO:0000256" key="1">
    <source>
        <dbReference type="PIRNR" id="PIRNR006615"/>
    </source>
</evidence>
<comment type="cofactor">
    <cofactor evidence="2">
        <name>Zn(2+)</name>
        <dbReference type="ChEBI" id="CHEBI:29105"/>
    </cofactor>
    <text evidence="2">Binds 1 zinc ion per subunit.</text>
</comment>
<protein>
    <recommendedName>
        <fullName evidence="1">Metal-dependent carboxypeptidase</fullName>
        <ecNumber evidence="1">3.4.17.19</ecNumber>
    </recommendedName>
</protein>
<evidence type="ECO:0000256" key="2">
    <source>
        <dbReference type="PIRSR" id="PIRSR006615-1"/>
    </source>
</evidence>
<evidence type="ECO:0000313" key="4">
    <source>
        <dbReference type="EMBL" id="PKG22221.1"/>
    </source>
</evidence>
<dbReference type="PANTHER" id="PTHR34217">
    <property type="entry name" value="METAL-DEPENDENT CARBOXYPEPTIDASE"/>
    <property type="match status" value="1"/>
</dbReference>
<dbReference type="PANTHER" id="PTHR34217:SF1">
    <property type="entry name" value="CARBOXYPEPTIDASE 1"/>
    <property type="match status" value="1"/>
</dbReference>
<reference evidence="4 5" key="1">
    <citation type="journal article" date="2003" name="Int. J. Syst. Evol. Microbiol.">
        <title>Bacillus nealsonii sp. nov., isolated from a spacecraft-assembly facility, whose spores are gamma-radiation resistant.</title>
        <authorList>
            <person name="Venkateswaran K."/>
            <person name="Kempf M."/>
            <person name="Chen F."/>
            <person name="Satomi M."/>
            <person name="Nicholson W."/>
            <person name="Kern R."/>
        </authorList>
    </citation>
    <scope>NUCLEOTIDE SEQUENCE [LARGE SCALE GENOMIC DNA]</scope>
    <source>
        <strain evidence="4 5">FO-92</strain>
    </source>
</reference>
<dbReference type="SUPFAM" id="SSF55486">
    <property type="entry name" value="Metalloproteases ('zincins'), catalytic domain"/>
    <property type="match status" value="1"/>
</dbReference>
<name>A0A2N0YY83_9BACI</name>
<comment type="function">
    <text evidence="1">Broad specificity carboxypetidase that releases amino acids sequentially from the C-terminus, including neutral, aromatic, polar and basic residues.</text>
</comment>
<dbReference type="Gene3D" id="1.10.1370.30">
    <property type="match status" value="1"/>
</dbReference>
<comment type="similarity">
    <text evidence="1">Belongs to the peptidase M32 family.</text>
</comment>
<gene>
    <name evidence="4" type="ORF">CWS01_18140</name>
</gene>
<dbReference type="EMBL" id="PISE01000045">
    <property type="protein sequence ID" value="PKG22221.1"/>
    <property type="molecule type" value="Genomic_DNA"/>
</dbReference>
<keyword evidence="1 4" id="KW-0121">Carboxypeptidase</keyword>
<dbReference type="EC" id="3.4.17.19" evidence="1"/>
<keyword evidence="1" id="KW-0482">Metalloprotease</keyword>
<dbReference type="OrthoDB" id="9772308at2"/>
<sequence length="497" mass="57858">MATINIDILEQIQIIEHYKQTLAILSWDAKTKGPKNARSQNAKIQGTLTKELYSKQTDKKFARNIERSLEKDLSELERKQLEFHLKEYKRLSIIPVEDVHQFSVIKAAAHGNWSEAKKQNNFKLVENDLQILIDTKKRFASLSNRNLSEYDQLLDEYEPGVLTGTLDNMFDQVKQAIFPLLNSIRNASIQPDSSFLSAPFLIDNQIKLGKKLLNSIGYQFESGEVSETMHPFSTGIHTHDARLAVRFEENNIKLSSLMFLHEGGHSLYNQQISKRLDTTGLGVYTSMGLHESQSIFWEKVIGKHEGFWKNHFHLLREFGPSIYKDISFDQFYFALNEVKPSFIRYESDDVTYPLHIIIRYELEKELFSGNLKVTDLPDAWNEKYDNYLGIRPRTDSEGVLQDGHWYGGAFGYFPSYLIGFIYAAQIRQVLMREFRNFDDLINDGKLSIFLEWQKEHIHRFGKLKTSKEILGDLAIEKINEEPLIQYLTEKYKKLYKL</sequence>
<dbReference type="Proteomes" id="UP000233375">
    <property type="component" value="Unassembled WGS sequence"/>
</dbReference>
<dbReference type="Pfam" id="PF02074">
    <property type="entry name" value="Peptidase_M32"/>
    <property type="match status" value="1"/>
</dbReference>
<dbReference type="PROSITE" id="PS52034">
    <property type="entry name" value="PEPTIDASE_M32"/>
    <property type="match status" value="1"/>
</dbReference>
<feature type="active site" description="Proton donor/acceptor" evidence="3">
    <location>
        <position position="262"/>
    </location>
</feature>
<dbReference type="AlphaFoldDB" id="A0A2N0YY83"/>
<organism evidence="4 5">
    <name type="scientific">Niallia nealsonii</name>
    <dbReference type="NCBI Taxonomy" id="115979"/>
    <lineage>
        <taxon>Bacteria</taxon>
        <taxon>Bacillati</taxon>
        <taxon>Bacillota</taxon>
        <taxon>Bacilli</taxon>
        <taxon>Bacillales</taxon>
        <taxon>Bacillaceae</taxon>
        <taxon>Niallia</taxon>
    </lineage>
</organism>
<dbReference type="PRINTS" id="PR00998">
    <property type="entry name" value="CRBOXYPTASET"/>
</dbReference>
<comment type="caution">
    <text evidence="4">The sequence shown here is derived from an EMBL/GenBank/DDBJ whole genome shotgun (WGS) entry which is preliminary data.</text>
</comment>
<keyword evidence="1" id="KW-0645">Protease</keyword>
<dbReference type="InterPro" id="IPR001333">
    <property type="entry name" value="Peptidase_M32_Taq"/>
</dbReference>
<dbReference type="GO" id="GO:0004181">
    <property type="term" value="F:metallocarboxypeptidase activity"/>
    <property type="evidence" value="ECO:0007669"/>
    <property type="project" value="UniProtKB-UniRule"/>
</dbReference>
<dbReference type="PIRSF" id="PIRSF006615">
    <property type="entry name" value="Zn_crbxpep_Taq"/>
    <property type="match status" value="1"/>
</dbReference>
<keyword evidence="5" id="KW-1185">Reference proteome</keyword>
<comment type="catalytic activity">
    <reaction evidence="1">
        <text>Release of a C-terminal amino acid with broad specificity, except for -Pro.</text>
        <dbReference type="EC" id="3.4.17.19"/>
    </reaction>
</comment>
<evidence type="ECO:0000256" key="3">
    <source>
        <dbReference type="PIRSR" id="PIRSR006615-2"/>
    </source>
</evidence>
<dbReference type="RefSeq" id="WP_101178618.1">
    <property type="nucleotide sequence ID" value="NZ_PISE01000045.1"/>
</dbReference>
<proteinExistence type="inferred from homology"/>
<dbReference type="GO" id="GO:0046872">
    <property type="term" value="F:metal ion binding"/>
    <property type="evidence" value="ECO:0007669"/>
    <property type="project" value="UniProtKB-KW"/>
</dbReference>
<accession>A0A2N0YY83</accession>
<evidence type="ECO:0000313" key="5">
    <source>
        <dbReference type="Proteomes" id="UP000233375"/>
    </source>
</evidence>
<dbReference type="GO" id="GO:0006508">
    <property type="term" value="P:proteolysis"/>
    <property type="evidence" value="ECO:0007669"/>
    <property type="project" value="UniProtKB-UniRule"/>
</dbReference>
<keyword evidence="1" id="KW-0378">Hydrolase</keyword>
<dbReference type="CDD" id="cd06460">
    <property type="entry name" value="M32_Taq"/>
    <property type="match status" value="1"/>
</dbReference>
<keyword evidence="2" id="KW-0862">Zinc</keyword>